<dbReference type="OrthoDB" id="9009086at2"/>
<proteinExistence type="predicted"/>
<sequence>MPFYRLKTGLVHVRGTKLPPPCSARVLVDGEQLRCMAPSELLCDGPSATDPRSTCDAALCEAHAHRVGTNRHHCPSCHLAHNDASGQRSLFTSIV</sequence>
<protein>
    <submittedName>
        <fullName evidence="1">Uncharacterized protein</fullName>
    </submittedName>
</protein>
<accession>A0A1H0N271</accession>
<dbReference type="AlphaFoldDB" id="A0A1H0N271"/>
<keyword evidence="2" id="KW-1185">Reference proteome</keyword>
<dbReference type="EMBL" id="FNJL01000004">
    <property type="protein sequence ID" value="SDO86470.1"/>
    <property type="molecule type" value="Genomic_DNA"/>
</dbReference>
<evidence type="ECO:0000313" key="2">
    <source>
        <dbReference type="Proteomes" id="UP000199317"/>
    </source>
</evidence>
<organism evidence="1 2">
    <name type="scientific">Paracidovorax cattleyae</name>
    <dbReference type="NCBI Taxonomy" id="80868"/>
    <lineage>
        <taxon>Bacteria</taxon>
        <taxon>Pseudomonadati</taxon>
        <taxon>Pseudomonadota</taxon>
        <taxon>Betaproteobacteria</taxon>
        <taxon>Burkholderiales</taxon>
        <taxon>Comamonadaceae</taxon>
        <taxon>Paracidovorax</taxon>
    </lineage>
</organism>
<reference evidence="2" key="1">
    <citation type="submission" date="2016-10" db="EMBL/GenBank/DDBJ databases">
        <authorList>
            <person name="Varghese N."/>
            <person name="Submissions S."/>
        </authorList>
    </citation>
    <scope>NUCLEOTIDE SEQUENCE [LARGE SCALE GENOMIC DNA]</scope>
    <source>
        <strain evidence="2">DSM 17101</strain>
    </source>
</reference>
<gene>
    <name evidence="1" type="ORF">SAMN04489708_104157</name>
</gene>
<dbReference type="RefSeq" id="WP_092832671.1">
    <property type="nucleotide sequence ID" value="NZ_CP028290.1"/>
</dbReference>
<dbReference type="Proteomes" id="UP000199317">
    <property type="component" value="Unassembled WGS sequence"/>
</dbReference>
<evidence type="ECO:0000313" key="1">
    <source>
        <dbReference type="EMBL" id="SDO86470.1"/>
    </source>
</evidence>
<name>A0A1H0N271_9BURK</name>